<keyword evidence="2" id="KW-1185">Reference proteome</keyword>
<accession>A0A975RWK5</accession>
<evidence type="ECO:0000313" key="2">
    <source>
        <dbReference type="Proteomes" id="UP000676951"/>
    </source>
</evidence>
<dbReference type="EMBL" id="CP076136">
    <property type="protein sequence ID" value="QWG22213.1"/>
    <property type="molecule type" value="Genomic_DNA"/>
</dbReference>
<proteinExistence type="predicted"/>
<gene>
    <name evidence="1" type="ORF">KMZ93_19865</name>
</gene>
<name>A0A975RWK5_9BRAD</name>
<evidence type="ECO:0000313" key="1">
    <source>
        <dbReference type="EMBL" id="QWG22213.1"/>
    </source>
</evidence>
<dbReference type="RefSeq" id="WP_215602982.1">
    <property type="nucleotide sequence ID" value="NZ_CP076136.1"/>
</dbReference>
<dbReference type="Proteomes" id="UP000676951">
    <property type="component" value="Chromosome"/>
</dbReference>
<protein>
    <submittedName>
        <fullName evidence="1">Uncharacterized protein</fullName>
    </submittedName>
</protein>
<reference evidence="1 2" key="1">
    <citation type="submission" date="2021-06" db="EMBL/GenBank/DDBJ databases">
        <title>Bradyrhizobium sp. S2-11-4 Genome sequencing.</title>
        <authorList>
            <person name="Jin L."/>
        </authorList>
    </citation>
    <scope>NUCLEOTIDE SEQUENCE [LARGE SCALE GENOMIC DNA]</scope>
    <source>
        <strain evidence="1 2">S2-11-4</strain>
    </source>
</reference>
<sequence length="80" mass="8860">MTDIEIASPLLSEAAKSILVNTLDNRLAFRRGHHAQETTFAHSGTYSEHCNINIRCHALDRSGSADFNSGCRLRGEECQN</sequence>
<dbReference type="AlphaFoldDB" id="A0A975RWK5"/>
<organism evidence="1 2">
    <name type="scientific">Bradyrhizobium sediminis</name>
    <dbReference type="NCBI Taxonomy" id="2840469"/>
    <lineage>
        <taxon>Bacteria</taxon>
        <taxon>Pseudomonadati</taxon>
        <taxon>Pseudomonadota</taxon>
        <taxon>Alphaproteobacteria</taxon>
        <taxon>Hyphomicrobiales</taxon>
        <taxon>Nitrobacteraceae</taxon>
        <taxon>Bradyrhizobium</taxon>
    </lineage>
</organism>